<dbReference type="EMBL" id="WNTK01005226">
    <property type="protein sequence ID" value="KAG9464038.1"/>
    <property type="molecule type" value="Genomic_DNA"/>
</dbReference>
<keyword evidence="10" id="KW-0804">Transcription</keyword>
<feature type="binding site" evidence="11">
    <location>
        <position position="163"/>
    </location>
    <ligand>
        <name>S-adenosyl-L-methionine</name>
        <dbReference type="ChEBI" id="CHEBI:59789"/>
    </ligand>
</feature>
<proteinExistence type="inferred from homology"/>
<evidence type="ECO:0000256" key="5">
    <source>
        <dbReference type="ARBA" id="ARBA00022691"/>
    </source>
</evidence>
<dbReference type="AlphaFoldDB" id="A0A8J6E8N4"/>
<evidence type="ECO:0000256" key="11">
    <source>
        <dbReference type="PROSITE-ProRule" id="PRU01026"/>
    </source>
</evidence>
<dbReference type="GO" id="GO:0034246">
    <property type="term" value="F:mitochondrial transcription factor activity"/>
    <property type="evidence" value="ECO:0007669"/>
    <property type="project" value="TreeGrafter"/>
</dbReference>
<dbReference type="GO" id="GO:0003723">
    <property type="term" value="F:RNA binding"/>
    <property type="evidence" value="ECO:0007669"/>
    <property type="project" value="UniProtKB-UniRule"/>
</dbReference>
<dbReference type="EC" id="2.1.1.-" evidence="12"/>
<dbReference type="GO" id="GO:0006391">
    <property type="term" value="P:transcription initiation at mitochondrial promoter"/>
    <property type="evidence" value="ECO:0007669"/>
    <property type="project" value="TreeGrafter"/>
</dbReference>
<evidence type="ECO:0000256" key="6">
    <source>
        <dbReference type="ARBA" id="ARBA00022884"/>
    </source>
</evidence>
<evidence type="ECO:0000256" key="2">
    <source>
        <dbReference type="ARBA" id="ARBA00022552"/>
    </source>
</evidence>
<comment type="similarity">
    <text evidence="11 12">Belongs to the class I-like SAM-binding methyltransferase superfamily. rRNA adenine N(6)-methyltransferase family.</text>
</comment>
<dbReference type="InterPro" id="IPR029063">
    <property type="entry name" value="SAM-dependent_MTases_sf"/>
</dbReference>
<keyword evidence="16" id="KW-1185">Reference proteome</keyword>
<keyword evidence="8" id="KW-0805">Transcription regulation</keyword>
<dbReference type="GO" id="GO:0000179">
    <property type="term" value="F:rRNA (adenine-N6,N6-)-dimethyltransferase activity"/>
    <property type="evidence" value="ECO:0007669"/>
    <property type="project" value="UniProtKB-UniRule"/>
</dbReference>
<dbReference type="InterPro" id="IPR001737">
    <property type="entry name" value="KsgA/Erm"/>
</dbReference>
<dbReference type="PANTHER" id="PTHR11727:SF13">
    <property type="entry name" value="DIMETHYLADENOSINE TRANSFERASE 2, MITOCHONDRIAL"/>
    <property type="match status" value="1"/>
</dbReference>
<sequence>MTSIWAARTGLYIIRCGPQAGTPVCSLSRQTHNCSVPTHHGTLQRDPSSRMAAATPHRQKPQWSESVTESSAELKMVESFKRSRRFITDPGLINSVQKCLAPWGCSRTRPVIMECNPGPGILTRALLDAGHKVFALESDTSFLPSLEKLQRAANGQLKVIHCDFFRIDPWSEGLVQPPSMYSSTLMKNLDIREVSWTSDVPLKVFLMLGPKKERILLWRHIYSLYERLSVYKFGRVELNVFMTENQYQKLICKPGDFKNYRALGVLYQSACDIELLHKEPMSTFLMPSKFESPSMPNSGGFANENLCLVRITPRRNLFSENFTAADGGIFVQMIKQFLAKRKSKLIDRLDNLVPGNGKDLLESLALPIDITTGCIYPGEYKLLFEIMLRSEEFNRSFVLNEIYEDIAVTSY</sequence>
<evidence type="ECO:0000256" key="8">
    <source>
        <dbReference type="ARBA" id="ARBA00023015"/>
    </source>
</evidence>
<keyword evidence="9" id="KW-0496">Mitochondrion</keyword>
<gene>
    <name evidence="15" type="ORF">GDO78_020612</name>
</gene>
<evidence type="ECO:0000259" key="14">
    <source>
        <dbReference type="SMART" id="SM00650"/>
    </source>
</evidence>
<feature type="region of interest" description="Disordered" evidence="13">
    <location>
        <begin position="36"/>
        <end position="67"/>
    </location>
</feature>
<keyword evidence="2 12" id="KW-0698">rRNA processing</keyword>
<feature type="binding site" evidence="11">
    <location>
        <position position="137"/>
    </location>
    <ligand>
        <name>S-adenosyl-L-methionine</name>
        <dbReference type="ChEBI" id="CHEBI:59789"/>
    </ligand>
</feature>
<keyword evidence="7" id="KW-0809">Transit peptide</keyword>
<reference evidence="15" key="1">
    <citation type="thesis" date="2020" institute="ProQuest LLC" country="789 East Eisenhower Parkway, Ann Arbor, MI, USA">
        <title>Comparative Genomics and Chromosome Evolution.</title>
        <authorList>
            <person name="Mudd A.B."/>
        </authorList>
    </citation>
    <scope>NUCLEOTIDE SEQUENCE</scope>
    <source>
        <strain evidence="15">HN-11 Male</strain>
        <tissue evidence="15">Kidney and liver</tissue>
    </source>
</reference>
<dbReference type="GO" id="GO:0005759">
    <property type="term" value="C:mitochondrial matrix"/>
    <property type="evidence" value="ECO:0007669"/>
    <property type="project" value="TreeGrafter"/>
</dbReference>
<evidence type="ECO:0000256" key="3">
    <source>
        <dbReference type="ARBA" id="ARBA00022603"/>
    </source>
</evidence>
<dbReference type="OrthoDB" id="9895503at2759"/>
<evidence type="ECO:0000313" key="15">
    <source>
        <dbReference type="EMBL" id="KAG9464037.1"/>
    </source>
</evidence>
<keyword evidence="5 11" id="KW-0949">S-adenosyl-L-methionine</keyword>
<evidence type="ECO:0000256" key="4">
    <source>
        <dbReference type="ARBA" id="ARBA00022679"/>
    </source>
</evidence>
<dbReference type="SMART" id="SM00650">
    <property type="entry name" value="rADc"/>
    <property type="match status" value="1"/>
</dbReference>
<protein>
    <recommendedName>
        <fullName evidence="12">rRNA adenine N(6)-methyltransferase</fullName>
        <ecNumber evidence="12">2.1.1.-</ecNumber>
    </recommendedName>
</protein>
<name>A0A8J6E8N4_ELECQ</name>
<dbReference type="Proteomes" id="UP000770717">
    <property type="component" value="Unassembled WGS sequence"/>
</dbReference>
<dbReference type="Gene3D" id="3.40.50.150">
    <property type="entry name" value="Vaccinia Virus protein VP39"/>
    <property type="match status" value="1"/>
</dbReference>
<dbReference type="SUPFAM" id="SSF53335">
    <property type="entry name" value="S-adenosyl-L-methionine-dependent methyltransferases"/>
    <property type="match status" value="1"/>
</dbReference>
<comment type="caution">
    <text evidence="11">Lacks conserved residue(s) required for the propagation of feature annotation.</text>
</comment>
<keyword evidence="3 11" id="KW-0489">Methyltransferase</keyword>
<evidence type="ECO:0000256" key="13">
    <source>
        <dbReference type="SAM" id="MobiDB-lite"/>
    </source>
</evidence>
<feature type="domain" description="Ribosomal RNA adenine methylase transferase N-terminal" evidence="14">
    <location>
        <begin position="92"/>
        <end position="289"/>
    </location>
</feature>
<evidence type="ECO:0000256" key="10">
    <source>
        <dbReference type="ARBA" id="ARBA00023163"/>
    </source>
</evidence>
<organism evidence="15 16">
    <name type="scientific">Eleutherodactylus coqui</name>
    <name type="common">Puerto Rican coqui</name>
    <dbReference type="NCBI Taxonomy" id="57060"/>
    <lineage>
        <taxon>Eukaryota</taxon>
        <taxon>Metazoa</taxon>
        <taxon>Chordata</taxon>
        <taxon>Craniata</taxon>
        <taxon>Vertebrata</taxon>
        <taxon>Euteleostomi</taxon>
        <taxon>Amphibia</taxon>
        <taxon>Batrachia</taxon>
        <taxon>Anura</taxon>
        <taxon>Neobatrachia</taxon>
        <taxon>Hyloidea</taxon>
        <taxon>Eleutherodactylidae</taxon>
        <taxon>Eleutherodactylinae</taxon>
        <taxon>Eleutherodactylus</taxon>
        <taxon>Eleutherodactylus</taxon>
    </lineage>
</organism>
<evidence type="ECO:0000256" key="7">
    <source>
        <dbReference type="ARBA" id="ARBA00022946"/>
    </source>
</evidence>
<comment type="caution">
    <text evidence="15">The sequence shown here is derived from an EMBL/GenBank/DDBJ whole genome shotgun (WGS) entry which is preliminary data.</text>
</comment>
<evidence type="ECO:0000256" key="12">
    <source>
        <dbReference type="RuleBase" id="RU362106"/>
    </source>
</evidence>
<evidence type="ECO:0000313" key="16">
    <source>
        <dbReference type="Proteomes" id="UP000770717"/>
    </source>
</evidence>
<evidence type="ECO:0000256" key="1">
    <source>
        <dbReference type="ARBA" id="ARBA00004173"/>
    </source>
</evidence>
<keyword evidence="4 11" id="KW-0808">Transferase</keyword>
<dbReference type="Pfam" id="PF00398">
    <property type="entry name" value="RrnaAD"/>
    <property type="match status" value="1"/>
</dbReference>
<comment type="subcellular location">
    <subcellularLocation>
        <location evidence="1">Mitochondrion</location>
    </subcellularLocation>
</comment>
<accession>A0A8J6E8N4</accession>
<keyword evidence="6 11" id="KW-0694">RNA-binding</keyword>
<evidence type="ECO:0000256" key="9">
    <source>
        <dbReference type="ARBA" id="ARBA00023128"/>
    </source>
</evidence>
<dbReference type="PROSITE" id="PS51689">
    <property type="entry name" value="SAM_RNA_A_N6_MT"/>
    <property type="match status" value="1"/>
</dbReference>
<dbReference type="PANTHER" id="PTHR11727">
    <property type="entry name" value="DIMETHYLADENOSINE TRANSFERASE"/>
    <property type="match status" value="1"/>
</dbReference>
<dbReference type="InterPro" id="IPR020598">
    <property type="entry name" value="rRNA_Ade_methylase_Trfase_N"/>
</dbReference>
<dbReference type="EMBL" id="WNTK01005226">
    <property type="protein sequence ID" value="KAG9464037.1"/>
    <property type="molecule type" value="Genomic_DNA"/>
</dbReference>
<feature type="binding site" evidence="11">
    <location>
        <position position="87"/>
    </location>
    <ligand>
        <name>S-adenosyl-L-methionine</name>
        <dbReference type="ChEBI" id="CHEBI:59789"/>
    </ligand>
</feature>